<proteinExistence type="predicted"/>
<sequence length="56" mass="6141">MTRKRTGLSRRAFTAGAASAAFAGPSILRAQVDQTGLRRNISSFRTHSWQDSFDAL</sequence>
<comment type="caution">
    <text evidence="1">The sequence shown here is derived from an EMBL/GenBank/DDBJ whole genome shotgun (WGS) entry which is preliminary data.</text>
</comment>
<reference evidence="1" key="1">
    <citation type="journal article" date="2015" name="Nature">
        <title>Complex archaea that bridge the gap between prokaryotes and eukaryotes.</title>
        <authorList>
            <person name="Spang A."/>
            <person name="Saw J.H."/>
            <person name="Jorgensen S.L."/>
            <person name="Zaremba-Niedzwiedzka K."/>
            <person name="Martijn J."/>
            <person name="Lind A.E."/>
            <person name="van Eijk R."/>
            <person name="Schleper C."/>
            <person name="Guy L."/>
            <person name="Ettema T.J."/>
        </authorList>
    </citation>
    <scope>NUCLEOTIDE SEQUENCE</scope>
</reference>
<name>A0A0F8WQL7_9ZZZZ</name>
<dbReference type="EMBL" id="LAZR01063583">
    <property type="protein sequence ID" value="KKK59232.1"/>
    <property type="molecule type" value="Genomic_DNA"/>
</dbReference>
<accession>A0A0F8WQL7</accession>
<dbReference type="AlphaFoldDB" id="A0A0F8WQL7"/>
<evidence type="ECO:0000313" key="1">
    <source>
        <dbReference type="EMBL" id="KKK59232.1"/>
    </source>
</evidence>
<protein>
    <submittedName>
        <fullName evidence="1">Uncharacterized protein</fullName>
    </submittedName>
</protein>
<organism evidence="1">
    <name type="scientific">marine sediment metagenome</name>
    <dbReference type="NCBI Taxonomy" id="412755"/>
    <lineage>
        <taxon>unclassified sequences</taxon>
        <taxon>metagenomes</taxon>
        <taxon>ecological metagenomes</taxon>
    </lineage>
</organism>
<feature type="non-terminal residue" evidence="1">
    <location>
        <position position="56"/>
    </location>
</feature>
<gene>
    <name evidence="1" type="ORF">LCGC14_3036430</name>
</gene>